<feature type="signal peptide" evidence="1">
    <location>
        <begin position="1"/>
        <end position="18"/>
    </location>
</feature>
<dbReference type="EMBL" id="JBGCUO010000001">
    <property type="protein sequence ID" value="MEY1660681.1"/>
    <property type="molecule type" value="Genomic_DNA"/>
</dbReference>
<keyword evidence="1" id="KW-0732">Signal</keyword>
<accession>A0ABV4ACW6</accession>
<dbReference type="Proteomes" id="UP001562065">
    <property type="component" value="Unassembled WGS sequence"/>
</dbReference>
<evidence type="ECO:0000256" key="1">
    <source>
        <dbReference type="SAM" id="SignalP"/>
    </source>
</evidence>
<comment type="caution">
    <text evidence="2">The sequence shown here is derived from an EMBL/GenBank/DDBJ whole genome shotgun (WGS) entry which is preliminary data.</text>
</comment>
<keyword evidence="3" id="KW-1185">Reference proteome</keyword>
<feature type="chain" id="PRO_5045611592" evidence="1">
    <location>
        <begin position="19"/>
        <end position="556"/>
    </location>
</feature>
<sequence>MKRKLVMLALLTAGVAQAQAPDATTVNLIRLLVEQGVLEAEQADALLRQAQQQAAPALTAEPGDVRVPYIPENVREEITASLREQVIAEAERDGWAAPGQVADWTRRIKVDADVRLRDESRFMGDGNDPYLVDYHRFNQEGPQDMSPAQIGLGAYPPFYNTTRDRTNLIRVRARLGVTAMLSDHWEAGLRLATGSSDDPVSTNQTLGGGLEKKDFWLDRGYIRWRSGDRWSVTGGRFATPFLFTDMLYSNDLNLDGLAVGFDDTDGSGLFATLGAFPLEYTSDDSPSRSEVKQRSKDKWLFGAQVGARFQFSERNSLLAAASFYEFDNISGERSAACSPWRSPREGGYGCSTDWSRPAFMQKGNTVFMLRDIALDPTDPAATPMPQYVGLAAEFQLLDLHLRWDGDLVNDLRYRVHANYIQNLGYSESKMYRRMGATAQGSTDGLIGNNVDLAGRIKSGDTAWMLELSVGNALDIREQGQWLLQAGYKRIEPDALPDAYNDASFHRGGTNAKGFYLSGAYGLHRNVWTQLRWMSTEEVYGAPLAFDIVQLDLNARF</sequence>
<dbReference type="InterPro" id="IPR032638">
    <property type="entry name" value="Porin_5"/>
</dbReference>
<dbReference type="SUPFAM" id="SSF56935">
    <property type="entry name" value="Porins"/>
    <property type="match status" value="1"/>
</dbReference>
<gene>
    <name evidence="2" type="ORF">AB5I84_00795</name>
</gene>
<protein>
    <submittedName>
        <fullName evidence="2">Porin</fullName>
    </submittedName>
</protein>
<proteinExistence type="predicted"/>
<organism evidence="2 3">
    <name type="scientific">Isoalcanivorax beigongshangi</name>
    <dbReference type="NCBI Taxonomy" id="3238810"/>
    <lineage>
        <taxon>Bacteria</taxon>
        <taxon>Pseudomonadati</taxon>
        <taxon>Pseudomonadota</taxon>
        <taxon>Gammaproteobacteria</taxon>
        <taxon>Oceanospirillales</taxon>
        <taxon>Alcanivoracaceae</taxon>
        <taxon>Isoalcanivorax</taxon>
    </lineage>
</organism>
<evidence type="ECO:0000313" key="3">
    <source>
        <dbReference type="Proteomes" id="UP001562065"/>
    </source>
</evidence>
<dbReference type="Pfam" id="PF16930">
    <property type="entry name" value="Porin_5"/>
    <property type="match status" value="1"/>
</dbReference>
<evidence type="ECO:0000313" key="2">
    <source>
        <dbReference type="EMBL" id="MEY1660681.1"/>
    </source>
</evidence>
<name>A0ABV4ACW6_9GAMM</name>
<dbReference type="RefSeq" id="WP_369453926.1">
    <property type="nucleotide sequence ID" value="NZ_JBGCUO010000001.1"/>
</dbReference>
<reference evidence="2 3" key="1">
    <citation type="submission" date="2024-07" db="EMBL/GenBank/DDBJ databases">
        <authorList>
            <person name="Ren Q."/>
        </authorList>
    </citation>
    <scope>NUCLEOTIDE SEQUENCE [LARGE SCALE GENOMIC DNA]</scope>
    <source>
        <strain evidence="2 3">REN37</strain>
    </source>
</reference>